<name>A0A286QMQ5_9CAUD</name>
<proteinExistence type="predicted"/>
<accession>A0A286QMQ5</accession>
<gene>
    <name evidence="1" type="ORF">P0093_25</name>
</gene>
<dbReference type="Proteomes" id="UP000221377">
    <property type="component" value="Segment"/>
</dbReference>
<evidence type="ECO:0000313" key="1">
    <source>
        <dbReference type="EMBL" id="ARU13077.1"/>
    </source>
</evidence>
<dbReference type="EMBL" id="KY705253">
    <property type="protein sequence ID" value="ARU13077.1"/>
    <property type="molecule type" value="Genomic_DNA"/>
</dbReference>
<organism evidence="1 2">
    <name type="scientific">Streptococcus phage P0093</name>
    <dbReference type="NCBI Taxonomy" id="1971412"/>
    <lineage>
        <taxon>Viruses</taxon>
        <taxon>Duplodnaviria</taxon>
        <taxon>Heunggongvirae</taxon>
        <taxon>Uroviricota</taxon>
        <taxon>Caudoviricetes</taxon>
        <taxon>Aliceevansviridae</taxon>
        <taxon>Vansinderenvirus</taxon>
        <taxon>Vansinderenvirus P0093</taxon>
    </lineage>
</organism>
<protein>
    <submittedName>
        <fullName evidence="1">Uncharacterized protein</fullName>
    </submittedName>
</protein>
<evidence type="ECO:0000313" key="2">
    <source>
        <dbReference type="Proteomes" id="UP000221377"/>
    </source>
</evidence>
<reference evidence="1 2" key="1">
    <citation type="journal article" date="2017" name="Front. Microbiol.">
        <title>Global Survey and Genome Exploration of Bacteriophages Infecting the Lactic Acid Bacterium Streptococcus thermophilus.</title>
        <authorList>
            <person name="McDonnell B."/>
            <person name="Mahony J."/>
            <person name="Hanemaaijer L."/>
            <person name="Neve H."/>
            <person name="Noben J.-P."/>
            <person name="Lugli G.A."/>
            <person name="Ventura M."/>
            <person name="Kouwen T.R."/>
            <person name="van Sinderen D."/>
        </authorList>
    </citation>
    <scope>NUCLEOTIDE SEQUENCE [LARGE SCALE GENOMIC DNA]</scope>
</reference>
<sequence length="46" mass="4931">MPILFIVGNAQGASHCTRPKPLHPATLEVGELRAVRLKKANKKAPA</sequence>
<keyword evidence="2" id="KW-1185">Reference proteome</keyword>